<keyword evidence="3" id="KW-1185">Reference proteome</keyword>
<name>A0A964WTR2_9HYPH</name>
<organism evidence="2 3">
    <name type="scientific">Propylenella binzhouense</name>
    <dbReference type="NCBI Taxonomy" id="2555902"/>
    <lineage>
        <taxon>Bacteria</taxon>
        <taxon>Pseudomonadati</taxon>
        <taxon>Pseudomonadota</taxon>
        <taxon>Alphaproteobacteria</taxon>
        <taxon>Hyphomicrobiales</taxon>
        <taxon>Propylenellaceae</taxon>
        <taxon>Propylenella</taxon>
    </lineage>
</organism>
<gene>
    <name evidence="2" type="ORF">E4O86_11355</name>
</gene>
<dbReference type="RefSeq" id="WP_161140658.1">
    <property type="nucleotide sequence ID" value="NZ_SPKJ01000034.1"/>
</dbReference>
<dbReference type="AlphaFoldDB" id="A0A964WTR2"/>
<dbReference type="Proteomes" id="UP000773614">
    <property type="component" value="Unassembled WGS sequence"/>
</dbReference>
<evidence type="ECO:0000313" key="2">
    <source>
        <dbReference type="EMBL" id="MYZ48307.1"/>
    </source>
</evidence>
<accession>A0A964WTR2</accession>
<evidence type="ECO:0000313" key="3">
    <source>
        <dbReference type="Proteomes" id="UP000773614"/>
    </source>
</evidence>
<reference evidence="2" key="1">
    <citation type="submission" date="2019-03" db="EMBL/GenBank/DDBJ databases">
        <title>Afifella sp. nov., isolated from activated sludge.</title>
        <authorList>
            <person name="Li Q."/>
            <person name="Liu Y."/>
        </authorList>
    </citation>
    <scope>NUCLEOTIDE SEQUENCE</scope>
    <source>
        <strain evidence="2">L72</strain>
    </source>
</reference>
<protein>
    <submittedName>
        <fullName evidence="2">(2Fe-2S)-binding protein</fullName>
    </submittedName>
</protein>
<dbReference type="SUPFAM" id="SSF54292">
    <property type="entry name" value="2Fe-2S ferredoxin-like"/>
    <property type="match status" value="1"/>
</dbReference>
<evidence type="ECO:0000256" key="1">
    <source>
        <dbReference type="ARBA" id="ARBA00023002"/>
    </source>
</evidence>
<keyword evidence="1" id="KW-0560">Oxidoreductase</keyword>
<dbReference type="GO" id="GO:0051536">
    <property type="term" value="F:iron-sulfur cluster binding"/>
    <property type="evidence" value="ECO:0007669"/>
    <property type="project" value="InterPro"/>
</dbReference>
<dbReference type="GO" id="GO:0016491">
    <property type="term" value="F:oxidoreductase activity"/>
    <property type="evidence" value="ECO:0007669"/>
    <property type="project" value="UniProtKB-KW"/>
</dbReference>
<sequence length="94" mass="9726">MFRLLSAPEPAAGPVTITVDGAACAGLPGETVASLLLRLGHLAVRTSPASGQARGPYCLMGACYECLVEIDGRPGRQACMTEVAEGMRVRRGVP</sequence>
<dbReference type="Pfam" id="PF13510">
    <property type="entry name" value="Fer2_4"/>
    <property type="match status" value="1"/>
</dbReference>
<dbReference type="OrthoDB" id="573392at2"/>
<dbReference type="InterPro" id="IPR042204">
    <property type="entry name" value="2Fe-2S-bd_N"/>
</dbReference>
<dbReference type="InterPro" id="IPR036010">
    <property type="entry name" value="2Fe-2S_ferredoxin-like_sf"/>
</dbReference>
<comment type="caution">
    <text evidence="2">The sequence shown here is derived from an EMBL/GenBank/DDBJ whole genome shotgun (WGS) entry which is preliminary data.</text>
</comment>
<dbReference type="Gene3D" id="3.10.20.440">
    <property type="entry name" value="2Fe-2S iron-sulphur cluster binding domain, sarcosine oxidase, alpha subunit, N-terminal domain"/>
    <property type="match status" value="1"/>
</dbReference>
<proteinExistence type="predicted"/>
<dbReference type="EMBL" id="SPKJ01000034">
    <property type="protein sequence ID" value="MYZ48307.1"/>
    <property type="molecule type" value="Genomic_DNA"/>
</dbReference>